<sequence length="140" mass="15236">MAEKKINKRVFKTEPMLATNAIILQARLAKVLGPAIDRIGEIFAGRGENASEEAKAKSNAAAIAAFSDIFSKSDPRETANLVKDIVEVAMIARPNGNYENVDFDNDFTGELGDVMPVVIFVLREQFGDFFSALLASGVRK</sequence>
<dbReference type="Proteomes" id="UP000550508">
    <property type="component" value="Unassembled WGS sequence"/>
</dbReference>
<dbReference type="RefSeq" id="WP_174207921.1">
    <property type="nucleotide sequence ID" value="NZ_JABUMX010000002.1"/>
</dbReference>
<name>A0A849VQH4_9HYPH</name>
<comment type="caution">
    <text evidence="1">The sequence shown here is derived from an EMBL/GenBank/DDBJ whole genome shotgun (WGS) entry which is preliminary data.</text>
</comment>
<dbReference type="EMBL" id="JABUMX010000002">
    <property type="protein sequence ID" value="NTS31264.1"/>
    <property type="molecule type" value="Genomic_DNA"/>
</dbReference>
<dbReference type="InterPro" id="IPR049156">
    <property type="entry name" value="Phage_chap_TAC_15-like"/>
</dbReference>
<reference evidence="1 2" key="1">
    <citation type="submission" date="2020-05" db="EMBL/GenBank/DDBJ databases">
        <authorList>
            <person name="Kim M.K."/>
        </authorList>
    </citation>
    <scope>NUCLEOTIDE SEQUENCE [LARGE SCALE GENOMIC DNA]</scope>
    <source>
        <strain evidence="1 2">BT25</strain>
    </source>
</reference>
<dbReference type="AlphaFoldDB" id="A0A849VQH4"/>
<keyword evidence="2" id="KW-1185">Reference proteome</keyword>
<protein>
    <submittedName>
        <fullName evidence="1">Uncharacterized protein</fullName>
    </submittedName>
</protein>
<evidence type="ECO:0000313" key="2">
    <source>
        <dbReference type="Proteomes" id="UP000550508"/>
    </source>
</evidence>
<dbReference type="Pfam" id="PF21822">
    <property type="entry name" value="Phage_TAC_15"/>
    <property type="match status" value="1"/>
</dbReference>
<proteinExistence type="predicted"/>
<gene>
    <name evidence="1" type="ORF">HQ945_08350</name>
</gene>
<evidence type="ECO:0000313" key="1">
    <source>
        <dbReference type="EMBL" id="NTS31264.1"/>
    </source>
</evidence>
<accession>A0A849VQH4</accession>
<organism evidence="1 2">
    <name type="scientific">Phyllobacterium pellucidum</name>
    <dbReference type="NCBI Taxonomy" id="2740464"/>
    <lineage>
        <taxon>Bacteria</taxon>
        <taxon>Pseudomonadati</taxon>
        <taxon>Pseudomonadota</taxon>
        <taxon>Alphaproteobacteria</taxon>
        <taxon>Hyphomicrobiales</taxon>
        <taxon>Phyllobacteriaceae</taxon>
        <taxon>Phyllobacterium</taxon>
    </lineage>
</organism>